<feature type="transmembrane region" description="Helical" evidence="6">
    <location>
        <begin position="52"/>
        <end position="79"/>
    </location>
</feature>
<evidence type="ECO:0000313" key="8">
    <source>
        <dbReference type="Proteomes" id="UP000525652"/>
    </source>
</evidence>
<feature type="transmembrane region" description="Helical" evidence="6">
    <location>
        <begin position="12"/>
        <end position="32"/>
    </location>
</feature>
<keyword evidence="8" id="KW-1185">Reference proteome</keyword>
<dbReference type="EMBL" id="JACHVA010000081">
    <property type="protein sequence ID" value="MBC2602019.1"/>
    <property type="molecule type" value="Genomic_DNA"/>
</dbReference>
<evidence type="ECO:0000256" key="6">
    <source>
        <dbReference type="SAM" id="Phobius"/>
    </source>
</evidence>
<evidence type="ECO:0000256" key="2">
    <source>
        <dbReference type="ARBA" id="ARBA00022475"/>
    </source>
</evidence>
<keyword evidence="3 6" id="KW-0812">Transmembrane</keyword>
<keyword evidence="5 6" id="KW-0472">Membrane</keyword>
<dbReference type="PANTHER" id="PTHR33529:SF6">
    <property type="entry name" value="YJGP_YJGQ FAMILY PERMEASE"/>
    <property type="match status" value="1"/>
</dbReference>
<comment type="subcellular location">
    <subcellularLocation>
        <location evidence="1">Cell membrane</location>
        <topology evidence="1">Multi-pass membrane protein</topology>
    </subcellularLocation>
</comment>
<evidence type="ECO:0000256" key="5">
    <source>
        <dbReference type="ARBA" id="ARBA00023136"/>
    </source>
</evidence>
<evidence type="ECO:0000256" key="4">
    <source>
        <dbReference type="ARBA" id="ARBA00022989"/>
    </source>
</evidence>
<evidence type="ECO:0000256" key="3">
    <source>
        <dbReference type="ARBA" id="ARBA00022692"/>
    </source>
</evidence>
<dbReference type="Proteomes" id="UP000525652">
    <property type="component" value="Unassembled WGS sequence"/>
</dbReference>
<sequence>MRIDLYIFREWVKIFTLAAGAILGLLLLSEIYNELPGFLDRKAPLDQVITFFLLLIPGYLPSLLPICFLLSLLFSLASLHRNGEIVAIRSAGISLFRLSRAYWIAAGLLAAVLLWLNGSLAPSSIENSRLIKEQVKEKDLASRSDHIRGTTQDLAVAIPGSDEIWFVEVYRRSSNEAFGVSVSLPQGDGKRIRYEAARAVYDTEKEHWILEDGLIMNLSEDSGIPESLVQFDQMELINSEMSPILLVGFSQRPKDLSLNQLAGLLSEMGNVPKSKPYRARYYSILSSPFQFFVVVLITLPCALGSGRSRASGGFFRAVWIYLGFFAVTAVFSFAGQREILPSLLAAWSPFVIATAAGIWMYRQNA</sequence>
<comment type="caution">
    <text evidence="7">The sequence shown here is derived from an EMBL/GenBank/DDBJ whole genome shotgun (WGS) entry which is preliminary data.</text>
</comment>
<dbReference type="Pfam" id="PF03739">
    <property type="entry name" value="LptF_LptG"/>
    <property type="match status" value="1"/>
</dbReference>
<dbReference type="AlphaFoldDB" id="A0A7X1AYB0"/>
<protein>
    <submittedName>
        <fullName evidence="7">LptF/LptG family permease</fullName>
    </submittedName>
</protein>
<name>A0A7X1AYB0_9BACT</name>
<dbReference type="InterPro" id="IPR005495">
    <property type="entry name" value="LptG/LptF_permease"/>
</dbReference>
<evidence type="ECO:0000313" key="7">
    <source>
        <dbReference type="EMBL" id="MBC2602019.1"/>
    </source>
</evidence>
<feature type="transmembrane region" description="Helical" evidence="6">
    <location>
        <begin position="100"/>
        <end position="118"/>
    </location>
</feature>
<organism evidence="7 8">
    <name type="scientific">Puniceicoccus vermicola</name>
    <dbReference type="NCBI Taxonomy" id="388746"/>
    <lineage>
        <taxon>Bacteria</taxon>
        <taxon>Pseudomonadati</taxon>
        <taxon>Verrucomicrobiota</taxon>
        <taxon>Opitutia</taxon>
        <taxon>Puniceicoccales</taxon>
        <taxon>Puniceicoccaceae</taxon>
        <taxon>Puniceicoccus</taxon>
    </lineage>
</organism>
<proteinExistence type="predicted"/>
<feature type="transmembrane region" description="Helical" evidence="6">
    <location>
        <begin position="281"/>
        <end position="302"/>
    </location>
</feature>
<keyword evidence="4 6" id="KW-1133">Transmembrane helix</keyword>
<dbReference type="PANTHER" id="PTHR33529">
    <property type="entry name" value="SLR0882 PROTEIN-RELATED"/>
    <property type="match status" value="1"/>
</dbReference>
<dbReference type="RefSeq" id="WP_185692718.1">
    <property type="nucleotide sequence ID" value="NZ_JACHVA010000081.1"/>
</dbReference>
<reference evidence="7 8" key="1">
    <citation type="submission" date="2020-07" db="EMBL/GenBank/DDBJ databases">
        <authorList>
            <person name="Feng X."/>
        </authorList>
    </citation>
    <scope>NUCLEOTIDE SEQUENCE [LARGE SCALE GENOMIC DNA]</scope>
    <source>
        <strain evidence="7 8">JCM14086</strain>
    </source>
</reference>
<accession>A0A7X1AYB0</accession>
<evidence type="ECO:0000256" key="1">
    <source>
        <dbReference type="ARBA" id="ARBA00004651"/>
    </source>
</evidence>
<dbReference type="GO" id="GO:0043190">
    <property type="term" value="C:ATP-binding cassette (ABC) transporter complex"/>
    <property type="evidence" value="ECO:0007669"/>
    <property type="project" value="TreeGrafter"/>
</dbReference>
<feature type="transmembrane region" description="Helical" evidence="6">
    <location>
        <begin position="314"/>
        <end position="333"/>
    </location>
</feature>
<gene>
    <name evidence="7" type="ORF">H5P30_09550</name>
</gene>
<keyword evidence="2" id="KW-1003">Cell membrane</keyword>
<dbReference type="GO" id="GO:0015920">
    <property type="term" value="P:lipopolysaccharide transport"/>
    <property type="evidence" value="ECO:0007669"/>
    <property type="project" value="TreeGrafter"/>
</dbReference>
<feature type="transmembrane region" description="Helical" evidence="6">
    <location>
        <begin position="339"/>
        <end position="361"/>
    </location>
</feature>